<dbReference type="PIRSF" id="PIRSF000350">
    <property type="entry name" value="Mercury_reductase_MerA"/>
    <property type="match status" value="1"/>
</dbReference>
<dbReference type="Pfam" id="PF02852">
    <property type="entry name" value="Pyr_redox_dim"/>
    <property type="match status" value="1"/>
</dbReference>
<name>A0A9Q0N749_9DIPT</name>
<dbReference type="EC" id="1.8.1.4" evidence="3 15"/>
<evidence type="ECO:0000256" key="5">
    <source>
        <dbReference type="ARBA" id="ARBA00022630"/>
    </source>
</evidence>
<dbReference type="PRINTS" id="PR00368">
    <property type="entry name" value="FADPNR"/>
</dbReference>
<dbReference type="Gene3D" id="3.50.50.60">
    <property type="entry name" value="FAD/NAD(P)-binding domain"/>
    <property type="match status" value="2"/>
</dbReference>
<evidence type="ECO:0000313" key="19">
    <source>
        <dbReference type="Proteomes" id="UP001151699"/>
    </source>
</evidence>
<comment type="caution">
    <text evidence="18">The sequence shown here is derived from an EMBL/GenBank/DDBJ whole genome shotgun (WGS) entry which is preliminary data.</text>
</comment>
<evidence type="ECO:0000256" key="3">
    <source>
        <dbReference type="ARBA" id="ARBA00012608"/>
    </source>
</evidence>
<evidence type="ECO:0000259" key="16">
    <source>
        <dbReference type="Pfam" id="PF02852"/>
    </source>
</evidence>
<keyword evidence="5 15" id="KW-0285">Flavoprotein</keyword>
<dbReference type="OrthoDB" id="361797at2759"/>
<dbReference type="NCBIfam" id="TIGR01350">
    <property type="entry name" value="lipoamide_DH"/>
    <property type="match status" value="1"/>
</dbReference>
<accession>A0A9Q0N749</accession>
<dbReference type="Pfam" id="PF07992">
    <property type="entry name" value="Pyr_redox_2"/>
    <property type="match status" value="1"/>
</dbReference>
<feature type="disulfide bond" description="Redox-active" evidence="14">
    <location>
        <begin position="41"/>
        <end position="46"/>
    </location>
</feature>
<evidence type="ECO:0000256" key="4">
    <source>
        <dbReference type="ARBA" id="ARBA00022490"/>
    </source>
</evidence>
<keyword evidence="7 15" id="KW-0560">Oxidoreductase</keyword>
<feature type="binding site" evidence="13">
    <location>
        <position position="50"/>
    </location>
    <ligand>
        <name>FAD</name>
        <dbReference type="ChEBI" id="CHEBI:57692"/>
    </ligand>
</feature>
<dbReference type="Proteomes" id="UP001151699">
    <property type="component" value="Chromosome A"/>
</dbReference>
<dbReference type="SUPFAM" id="SSF51905">
    <property type="entry name" value="FAD/NAD(P)-binding domain"/>
    <property type="match status" value="1"/>
</dbReference>
<comment type="subcellular location">
    <subcellularLocation>
        <location evidence="1">Cytoplasm</location>
    </subcellularLocation>
</comment>
<dbReference type="GO" id="GO:0004148">
    <property type="term" value="F:dihydrolipoyl dehydrogenase (NADH) activity"/>
    <property type="evidence" value="ECO:0007669"/>
    <property type="project" value="UniProtKB-EC"/>
</dbReference>
<dbReference type="InterPro" id="IPR016156">
    <property type="entry name" value="FAD/NAD-linked_Rdtase_dimer_sf"/>
</dbReference>
<evidence type="ECO:0000313" key="18">
    <source>
        <dbReference type="EMBL" id="KAJ6644981.1"/>
    </source>
</evidence>
<dbReference type="PRINTS" id="PR00411">
    <property type="entry name" value="PNDRDTASEI"/>
</dbReference>
<evidence type="ECO:0000256" key="7">
    <source>
        <dbReference type="ARBA" id="ARBA00023002"/>
    </source>
</evidence>
<dbReference type="InterPro" id="IPR001100">
    <property type="entry name" value="Pyr_nuc-diS_OxRdtase"/>
</dbReference>
<dbReference type="InterPro" id="IPR050151">
    <property type="entry name" value="Class-I_Pyr_Nuc-Dis_Oxidored"/>
</dbReference>
<comment type="miscellaneous">
    <text evidence="15">The active site is a redox-active disulfide bond.</text>
</comment>
<proteinExistence type="inferred from homology"/>
<feature type="binding site" evidence="13">
    <location>
        <begin position="178"/>
        <end position="185"/>
    </location>
    <ligand>
        <name>NAD(+)</name>
        <dbReference type="ChEBI" id="CHEBI:57540"/>
    </ligand>
</feature>
<evidence type="ECO:0000256" key="15">
    <source>
        <dbReference type="RuleBase" id="RU003692"/>
    </source>
</evidence>
<dbReference type="SUPFAM" id="SSF55424">
    <property type="entry name" value="FAD/NAD-linked reductases, dimerisation (C-terminal) domain"/>
    <property type="match status" value="1"/>
</dbReference>
<evidence type="ECO:0000256" key="8">
    <source>
        <dbReference type="ARBA" id="ARBA00023027"/>
    </source>
</evidence>
<evidence type="ECO:0000256" key="10">
    <source>
        <dbReference type="ARBA" id="ARBA00023284"/>
    </source>
</evidence>
<keyword evidence="9" id="KW-1015">Disulfide bond</keyword>
<feature type="binding site" evidence="13">
    <location>
        <position position="201"/>
    </location>
    <ligand>
        <name>NAD(+)</name>
        <dbReference type="ChEBI" id="CHEBI:57540"/>
    </ligand>
</feature>
<keyword evidence="6 13" id="KW-0274">FAD</keyword>
<dbReference type="PANTHER" id="PTHR22912:SF217">
    <property type="entry name" value="DIHYDROLIPOYL DEHYDROGENASE"/>
    <property type="match status" value="1"/>
</dbReference>
<dbReference type="InterPro" id="IPR023753">
    <property type="entry name" value="FAD/NAD-binding_dom"/>
</dbReference>
<keyword evidence="13" id="KW-0547">Nucleotide-binding</keyword>
<evidence type="ECO:0000259" key="17">
    <source>
        <dbReference type="Pfam" id="PF07992"/>
    </source>
</evidence>
<evidence type="ECO:0000256" key="9">
    <source>
        <dbReference type="ARBA" id="ARBA00023157"/>
    </source>
</evidence>
<dbReference type="AlphaFoldDB" id="A0A9Q0N749"/>
<evidence type="ECO:0000256" key="11">
    <source>
        <dbReference type="ARBA" id="ARBA00049187"/>
    </source>
</evidence>
<protein>
    <recommendedName>
        <fullName evidence="3 15">Dihydrolipoyl dehydrogenase</fullName>
        <ecNumber evidence="3 15">1.8.1.4</ecNumber>
    </recommendedName>
</protein>
<dbReference type="GO" id="GO:0006103">
    <property type="term" value="P:2-oxoglutarate metabolic process"/>
    <property type="evidence" value="ECO:0007669"/>
    <property type="project" value="TreeGrafter"/>
</dbReference>
<feature type="domain" description="FAD/NAD(P)-binding" evidence="17">
    <location>
        <begin position="4"/>
        <end position="323"/>
    </location>
</feature>
<evidence type="ECO:0000256" key="14">
    <source>
        <dbReference type="PIRSR" id="PIRSR000350-4"/>
    </source>
</evidence>
<evidence type="ECO:0000256" key="13">
    <source>
        <dbReference type="PIRSR" id="PIRSR000350-3"/>
    </source>
</evidence>
<keyword evidence="4" id="KW-0963">Cytoplasm</keyword>
<evidence type="ECO:0000256" key="2">
    <source>
        <dbReference type="ARBA" id="ARBA00007532"/>
    </source>
</evidence>
<keyword evidence="8 13" id="KW-0520">NAD</keyword>
<feature type="domain" description="Pyridine nucleotide-disulphide oxidoreductase dimerisation" evidence="16">
    <location>
        <begin position="343"/>
        <end position="451"/>
    </location>
</feature>
<organism evidence="18 19">
    <name type="scientific">Pseudolycoriella hygida</name>
    <dbReference type="NCBI Taxonomy" id="35572"/>
    <lineage>
        <taxon>Eukaryota</taxon>
        <taxon>Metazoa</taxon>
        <taxon>Ecdysozoa</taxon>
        <taxon>Arthropoda</taxon>
        <taxon>Hexapoda</taxon>
        <taxon>Insecta</taxon>
        <taxon>Pterygota</taxon>
        <taxon>Neoptera</taxon>
        <taxon>Endopterygota</taxon>
        <taxon>Diptera</taxon>
        <taxon>Nematocera</taxon>
        <taxon>Sciaroidea</taxon>
        <taxon>Sciaridae</taxon>
        <taxon>Pseudolycoriella</taxon>
    </lineage>
</organism>
<reference evidence="18" key="1">
    <citation type="submission" date="2022-07" db="EMBL/GenBank/DDBJ databases">
        <authorList>
            <person name="Trinca V."/>
            <person name="Uliana J.V.C."/>
            <person name="Torres T.T."/>
            <person name="Ward R.J."/>
            <person name="Monesi N."/>
        </authorList>
    </citation>
    <scope>NUCLEOTIDE SEQUENCE</scope>
    <source>
        <strain evidence="18">HSMRA1968</strain>
        <tissue evidence="18">Whole embryos</tissue>
    </source>
</reference>
<comment type="cofactor">
    <cofactor evidence="13 15">
        <name>FAD</name>
        <dbReference type="ChEBI" id="CHEBI:57692"/>
    </cofactor>
    <text evidence="13 15">Binds 1 FAD per subunit.</text>
</comment>
<dbReference type="InterPro" id="IPR012999">
    <property type="entry name" value="Pyr_OxRdtase_I_AS"/>
</dbReference>
<dbReference type="InterPro" id="IPR004099">
    <property type="entry name" value="Pyr_nucl-diS_OxRdtase_dimer"/>
</dbReference>
<dbReference type="FunFam" id="3.30.390.30:FF:000001">
    <property type="entry name" value="Dihydrolipoyl dehydrogenase"/>
    <property type="match status" value="1"/>
</dbReference>
<evidence type="ECO:0000256" key="6">
    <source>
        <dbReference type="ARBA" id="ARBA00022827"/>
    </source>
</evidence>
<dbReference type="GO" id="GO:0050660">
    <property type="term" value="F:flavin adenine dinucleotide binding"/>
    <property type="evidence" value="ECO:0007669"/>
    <property type="project" value="InterPro"/>
</dbReference>
<comment type="catalytic activity">
    <reaction evidence="11 15">
        <text>N(6)-[(R)-dihydrolipoyl]-L-lysyl-[protein] + NAD(+) = N(6)-[(R)-lipoyl]-L-lysyl-[protein] + NADH + H(+)</text>
        <dbReference type="Rhea" id="RHEA:15045"/>
        <dbReference type="Rhea" id="RHEA-COMP:10474"/>
        <dbReference type="Rhea" id="RHEA-COMP:10475"/>
        <dbReference type="ChEBI" id="CHEBI:15378"/>
        <dbReference type="ChEBI" id="CHEBI:57540"/>
        <dbReference type="ChEBI" id="CHEBI:57945"/>
        <dbReference type="ChEBI" id="CHEBI:83099"/>
        <dbReference type="ChEBI" id="CHEBI:83100"/>
        <dbReference type="EC" id="1.8.1.4"/>
    </reaction>
</comment>
<gene>
    <name evidence="18" type="primary">lpd</name>
    <name evidence="18" type="ORF">Bhyg_00178</name>
</gene>
<dbReference type="InterPro" id="IPR036188">
    <property type="entry name" value="FAD/NAD-bd_sf"/>
</dbReference>
<dbReference type="PANTHER" id="PTHR22912">
    <property type="entry name" value="DISULFIDE OXIDOREDUCTASE"/>
    <property type="match status" value="1"/>
</dbReference>
<feature type="binding site" evidence="13">
    <location>
        <position position="268"/>
    </location>
    <ligand>
        <name>NAD(+)</name>
        <dbReference type="ChEBI" id="CHEBI:57540"/>
    </ligand>
</feature>
<dbReference type="PROSITE" id="PS00076">
    <property type="entry name" value="PYRIDINE_REDOX_1"/>
    <property type="match status" value="1"/>
</dbReference>
<dbReference type="GO" id="GO:0005737">
    <property type="term" value="C:cytoplasm"/>
    <property type="evidence" value="ECO:0007669"/>
    <property type="project" value="UniProtKB-SubCell"/>
</dbReference>
<evidence type="ECO:0000256" key="12">
    <source>
        <dbReference type="PIRSR" id="PIRSR000350-2"/>
    </source>
</evidence>
<dbReference type="InterPro" id="IPR006258">
    <property type="entry name" value="Lipoamide_DH"/>
</dbReference>
<keyword evidence="19" id="KW-1185">Reference proteome</keyword>
<dbReference type="EMBL" id="WJQU01000001">
    <property type="protein sequence ID" value="KAJ6644981.1"/>
    <property type="molecule type" value="Genomic_DNA"/>
</dbReference>
<comment type="similarity">
    <text evidence="2 15">Belongs to the class-I pyridine nucleotide-disulfide oxidoreductase family.</text>
</comment>
<keyword evidence="10 15" id="KW-0676">Redox-active center</keyword>
<sequence length="465" mass="50478">MENYDVAVIGGGPGGYVAAIRAAQLNKKVVLIEREHLGGICLNWGCIPTKALLKSAELFQKIKHAEEYGIIVGEPQFDFKKIIQRSREISAQLTAGIKFLLKKNKVTLIDGCAAFETNKILNIDNKGQKFSIQADNIIIATGARARSLEGFITDGKQIITSKEAMILDKLPKSLIIVGSGAIGIEFASFYNALGTKVIILEAKKNILQSEDAEISSIVKKIFTKKGIIFYTNVKLLNHTKQRDHLTIEVEIDGVRQQLSSEILLMAIGIVGNTEHLNLERTKIQVEKGHIVTNQFMETSQPGIYAIGNVTAPPWLAHKASHEGIIAAETIAGLKAHPINKQNIAGCTYSFPQIASVGLTEEKAKNAGYDIKIGKFPASANGKALIDGDSEGLIKTIFDAKTGELLGAHLIGTEVTELIQGYVINKTMEGTEADLINTIFPHPTLSEMMGEAVLQAYGRALHIISE</sequence>
<feature type="active site" description="Proton acceptor" evidence="12">
    <location>
        <position position="441"/>
    </location>
</feature>
<evidence type="ECO:0000256" key="1">
    <source>
        <dbReference type="ARBA" id="ARBA00004496"/>
    </source>
</evidence>
<dbReference type="Gene3D" id="3.30.390.30">
    <property type="match status" value="1"/>
</dbReference>